<dbReference type="AlphaFoldDB" id="A0A518BWY3"/>
<dbReference type="InterPro" id="IPR011050">
    <property type="entry name" value="Pectin_lyase_fold/virulence"/>
</dbReference>
<name>A0A518BWY3_9BACT</name>
<sequence length="432" mass="46589">MTTTQNGLLQDYAVARMADDEMYALIGALDGSEHARGRDAAAVIQEAVDRLAPSGGAVRVGPGWFTLDRPIRLGNGITLAGSGRATVLELSESNAANDGLLIAAEGVDGVTVADLQLRGRPSSDTSAGLHLTTAGTSTVRDVVARGFSGFGVAIERCIMSTVSNVTTMENGKAGLLIKGYDHDRGGKFVPNNVRGCLSYADAGDGIFLDQAICQNVVGCTVYLSGRHGIHLDDGTSNLINGCRVFMSGGNGVMNTHTYEMNISGNIIGWNKGHNLEMNHCVWATVSANEFIDAGGRGSPHHGIYLHNGCKAVQISGNCIFNWWDNQIMRCGIYESEDCRENQFTDNTINYYKEQAVLRRGEDSESAHNLELPHPYGPPTPYGPPFCEPGMEGIPDPRVRNPSPDEIRLILSIEDARAITDRYLNETRSRKDQ</sequence>
<dbReference type="Proteomes" id="UP000320386">
    <property type="component" value="Chromosome"/>
</dbReference>
<reference evidence="2 3" key="1">
    <citation type="submission" date="2019-02" db="EMBL/GenBank/DDBJ databases">
        <title>Deep-cultivation of Planctomycetes and their phenomic and genomic characterization uncovers novel biology.</title>
        <authorList>
            <person name="Wiegand S."/>
            <person name="Jogler M."/>
            <person name="Boedeker C."/>
            <person name="Pinto D."/>
            <person name="Vollmers J."/>
            <person name="Rivas-Marin E."/>
            <person name="Kohn T."/>
            <person name="Peeters S.H."/>
            <person name="Heuer A."/>
            <person name="Rast P."/>
            <person name="Oberbeckmann S."/>
            <person name="Bunk B."/>
            <person name="Jeske O."/>
            <person name="Meyerdierks A."/>
            <person name="Storesund J.E."/>
            <person name="Kallscheuer N."/>
            <person name="Luecker S."/>
            <person name="Lage O.M."/>
            <person name="Pohl T."/>
            <person name="Merkel B.J."/>
            <person name="Hornburger P."/>
            <person name="Mueller R.-W."/>
            <person name="Bruemmer F."/>
            <person name="Labrenz M."/>
            <person name="Spormann A.M."/>
            <person name="Op den Camp H."/>
            <person name="Overmann J."/>
            <person name="Amann R."/>
            <person name="Jetten M.S.M."/>
            <person name="Mascher T."/>
            <person name="Medema M.H."/>
            <person name="Devos D.P."/>
            <person name="Kaster A.-K."/>
            <person name="Ovreas L."/>
            <person name="Rohde M."/>
            <person name="Galperin M.Y."/>
            <person name="Jogler C."/>
        </authorList>
    </citation>
    <scope>NUCLEOTIDE SEQUENCE [LARGE SCALE GENOMIC DNA]</scope>
    <source>
        <strain evidence="2 3">Pan265</strain>
    </source>
</reference>
<evidence type="ECO:0000313" key="3">
    <source>
        <dbReference type="Proteomes" id="UP000320386"/>
    </source>
</evidence>
<dbReference type="OrthoDB" id="211073at2"/>
<dbReference type="InterPro" id="IPR039448">
    <property type="entry name" value="Beta_helix"/>
</dbReference>
<organism evidence="2 3">
    <name type="scientific">Mucisphaera calidilacus</name>
    <dbReference type="NCBI Taxonomy" id="2527982"/>
    <lineage>
        <taxon>Bacteria</taxon>
        <taxon>Pseudomonadati</taxon>
        <taxon>Planctomycetota</taxon>
        <taxon>Phycisphaerae</taxon>
        <taxon>Phycisphaerales</taxon>
        <taxon>Phycisphaeraceae</taxon>
        <taxon>Mucisphaera</taxon>
    </lineage>
</organism>
<feature type="domain" description="Right handed beta helix" evidence="1">
    <location>
        <begin position="161"/>
        <end position="319"/>
    </location>
</feature>
<keyword evidence="3" id="KW-1185">Reference proteome</keyword>
<protein>
    <recommendedName>
        <fullName evidence="1">Right handed beta helix domain-containing protein</fullName>
    </recommendedName>
</protein>
<gene>
    <name evidence="2" type="ORF">Pan265_13370</name>
</gene>
<dbReference type="RefSeq" id="WP_145445634.1">
    <property type="nucleotide sequence ID" value="NZ_CP036280.1"/>
</dbReference>
<dbReference type="InterPro" id="IPR022441">
    <property type="entry name" value="Para_beta_helix_rpt-2"/>
</dbReference>
<proteinExistence type="predicted"/>
<dbReference type="Gene3D" id="2.160.20.10">
    <property type="entry name" value="Single-stranded right-handed beta-helix, Pectin lyase-like"/>
    <property type="match status" value="1"/>
</dbReference>
<evidence type="ECO:0000259" key="1">
    <source>
        <dbReference type="Pfam" id="PF13229"/>
    </source>
</evidence>
<dbReference type="Pfam" id="PF13229">
    <property type="entry name" value="Beta_helix"/>
    <property type="match status" value="1"/>
</dbReference>
<dbReference type="KEGG" id="mcad:Pan265_13370"/>
<dbReference type="EMBL" id="CP036280">
    <property type="protein sequence ID" value="QDU71487.1"/>
    <property type="molecule type" value="Genomic_DNA"/>
</dbReference>
<dbReference type="InterPro" id="IPR012334">
    <property type="entry name" value="Pectin_lyas_fold"/>
</dbReference>
<dbReference type="NCBIfam" id="TIGR03804">
    <property type="entry name" value="para_beta_helix"/>
    <property type="match status" value="1"/>
</dbReference>
<dbReference type="SUPFAM" id="SSF51126">
    <property type="entry name" value="Pectin lyase-like"/>
    <property type="match status" value="1"/>
</dbReference>
<evidence type="ECO:0000313" key="2">
    <source>
        <dbReference type="EMBL" id="QDU71487.1"/>
    </source>
</evidence>
<accession>A0A518BWY3</accession>